<dbReference type="GO" id="GO:0008641">
    <property type="term" value="F:ubiquitin-like modifier activating enzyme activity"/>
    <property type="evidence" value="ECO:0007669"/>
    <property type="project" value="InterPro"/>
</dbReference>
<dbReference type="SUPFAM" id="SSF69572">
    <property type="entry name" value="Activating enzymes of the ubiquitin-like proteins"/>
    <property type="match status" value="1"/>
</dbReference>
<dbReference type="Gene3D" id="3.40.50.720">
    <property type="entry name" value="NAD(P)-binding Rossmann-like Domain"/>
    <property type="match status" value="1"/>
</dbReference>
<keyword evidence="4" id="KW-1185">Reference proteome</keyword>
<dbReference type="FunFam" id="3.40.50.720:FF:000080">
    <property type="entry name" value="Thiazole biosynthesis adenylyltransferase ThiF"/>
    <property type="match status" value="1"/>
</dbReference>
<evidence type="ECO:0000259" key="2">
    <source>
        <dbReference type="PROSITE" id="PS50206"/>
    </source>
</evidence>
<dbReference type="GO" id="GO:0004792">
    <property type="term" value="F:thiosulfate-cyanide sulfurtransferase activity"/>
    <property type="evidence" value="ECO:0007669"/>
    <property type="project" value="TreeGrafter"/>
</dbReference>
<dbReference type="InterPro" id="IPR045886">
    <property type="entry name" value="ThiF/MoeB/HesA"/>
</dbReference>
<dbReference type="InterPro" id="IPR035985">
    <property type="entry name" value="Ubiquitin-activating_enz"/>
</dbReference>
<dbReference type="PROSITE" id="PS50206">
    <property type="entry name" value="RHODANESE_3"/>
    <property type="match status" value="1"/>
</dbReference>
<dbReference type="PANTHER" id="PTHR10953">
    <property type="entry name" value="UBIQUITIN-ACTIVATING ENZYME E1"/>
    <property type="match status" value="1"/>
</dbReference>
<protein>
    <submittedName>
        <fullName evidence="3">Adenylyltransferase and sulfurtransferase</fullName>
    </submittedName>
</protein>
<dbReference type="Pfam" id="PF00899">
    <property type="entry name" value="ThiF"/>
    <property type="match status" value="1"/>
</dbReference>
<gene>
    <name evidence="3" type="ORF">SAMN05421740_109113</name>
</gene>
<dbReference type="GO" id="GO:0016779">
    <property type="term" value="F:nucleotidyltransferase activity"/>
    <property type="evidence" value="ECO:0007669"/>
    <property type="project" value="UniProtKB-KW"/>
</dbReference>
<dbReference type="GO" id="GO:0008146">
    <property type="term" value="F:sulfotransferase activity"/>
    <property type="evidence" value="ECO:0007669"/>
    <property type="project" value="TreeGrafter"/>
</dbReference>
<dbReference type="CDD" id="cd00757">
    <property type="entry name" value="ThiF_MoeB_HesA_family"/>
    <property type="match status" value="1"/>
</dbReference>
<accession>A0A1H7SPG7</accession>
<evidence type="ECO:0000313" key="3">
    <source>
        <dbReference type="EMBL" id="SEL74522.1"/>
    </source>
</evidence>
<keyword evidence="3" id="KW-0548">Nucleotidyltransferase</keyword>
<dbReference type="EMBL" id="FNZR01000009">
    <property type="protein sequence ID" value="SEL74522.1"/>
    <property type="molecule type" value="Genomic_DNA"/>
</dbReference>
<dbReference type="InterPro" id="IPR000594">
    <property type="entry name" value="ThiF_NAD_FAD-bd"/>
</dbReference>
<dbReference type="InterPro" id="IPR001763">
    <property type="entry name" value="Rhodanese-like_dom"/>
</dbReference>
<evidence type="ECO:0000313" key="4">
    <source>
        <dbReference type="Proteomes" id="UP000198916"/>
    </source>
</evidence>
<dbReference type="Proteomes" id="UP000198916">
    <property type="component" value="Unassembled WGS sequence"/>
</dbReference>
<keyword evidence="3" id="KW-0808">Transferase</keyword>
<dbReference type="CDD" id="cd00158">
    <property type="entry name" value="RHOD"/>
    <property type="match status" value="1"/>
</dbReference>
<dbReference type="PANTHER" id="PTHR10953:SF102">
    <property type="entry name" value="ADENYLYLTRANSFERASE AND SULFURTRANSFERASE MOCS3"/>
    <property type="match status" value="1"/>
</dbReference>
<evidence type="ECO:0000256" key="1">
    <source>
        <dbReference type="ARBA" id="ARBA00009919"/>
    </source>
</evidence>
<comment type="similarity">
    <text evidence="1">Belongs to the HesA/MoeB/ThiF family.</text>
</comment>
<proteinExistence type="inferred from homology"/>
<sequence length="369" mass="39984">MSPYGKTGTTHCSCKRNLIFVSMAQQVQPLTPTEAHYFDRHLKLAGFGREAQQRLRAARVLVVGAGGLGCPVLQYLAMAGVGHIGVIDPDTVSYHNLHRQVLFSPMDVGKNKAETAVQRLSAQQPLVQFTAYIDALSVDNALALIGAHDLVVDGTDNFETRYLVNDACVIQQVPFVSGAIDRYTGQVSVFNYAGGPTYRCLYPEPPAVCGSCAIDGVLNVLPGIVGTLMANEALKVLGGYGEVLAGKLLLIDVSGNGYQLFSFSAMEENKHIQALQPQDAFSQDEVAADKVVAPTDNALLIDVREPWEYAEGHDGAHINIPLYELPHRMDEWVVSGRPIVFFCTSGKRSRLAVELAKQHGVTAYAERLG</sequence>
<feature type="domain" description="Rhodanese" evidence="2">
    <location>
        <begin position="294"/>
        <end position="364"/>
    </location>
</feature>
<dbReference type="Gene3D" id="3.40.250.10">
    <property type="entry name" value="Rhodanese-like domain"/>
    <property type="match status" value="1"/>
</dbReference>
<organism evidence="3 4">
    <name type="scientific">Parapedobacter koreensis</name>
    <dbReference type="NCBI Taxonomy" id="332977"/>
    <lineage>
        <taxon>Bacteria</taxon>
        <taxon>Pseudomonadati</taxon>
        <taxon>Bacteroidota</taxon>
        <taxon>Sphingobacteriia</taxon>
        <taxon>Sphingobacteriales</taxon>
        <taxon>Sphingobacteriaceae</taxon>
        <taxon>Parapedobacter</taxon>
    </lineage>
</organism>
<name>A0A1H7SPG7_9SPHI</name>
<reference evidence="4" key="1">
    <citation type="submission" date="2016-10" db="EMBL/GenBank/DDBJ databases">
        <authorList>
            <person name="Varghese N."/>
            <person name="Submissions S."/>
        </authorList>
    </citation>
    <scope>NUCLEOTIDE SEQUENCE [LARGE SCALE GENOMIC DNA]</scope>
    <source>
        <strain evidence="4">Jip14</strain>
    </source>
</reference>
<dbReference type="GO" id="GO:0005829">
    <property type="term" value="C:cytosol"/>
    <property type="evidence" value="ECO:0007669"/>
    <property type="project" value="TreeGrafter"/>
</dbReference>
<dbReference type="Pfam" id="PF00581">
    <property type="entry name" value="Rhodanese"/>
    <property type="match status" value="1"/>
</dbReference>
<dbReference type="AlphaFoldDB" id="A0A1H7SPG7"/>
<dbReference type="STRING" id="332977.SAMN05421740_109113"/>
<dbReference type="InterPro" id="IPR036873">
    <property type="entry name" value="Rhodanese-like_dom_sf"/>
</dbReference>